<reference evidence="7" key="1">
    <citation type="submission" date="2015-07" db="EMBL/GenBank/DDBJ databases">
        <title>Complete genome sequence and phylogenetic analysis of Limnochorda pilosa.</title>
        <authorList>
            <person name="Watanabe M."/>
            <person name="Kojima H."/>
            <person name="Fukui M."/>
        </authorList>
    </citation>
    <scope>NUCLEOTIDE SEQUENCE [LARGE SCALE GENOMIC DNA]</scope>
    <source>
        <strain evidence="7">HC45</strain>
    </source>
</reference>
<evidence type="ECO:0000256" key="4">
    <source>
        <dbReference type="PIRSR" id="PIRSR603782-2"/>
    </source>
</evidence>
<reference evidence="7" key="2">
    <citation type="journal article" date="2016" name="Int. J. Syst. Evol. Microbiol.">
        <title>Complete genome sequence and cell structure of Limnochorda pilosa, a Gram-negative spore-former within the phylum Firmicutes.</title>
        <authorList>
            <person name="Watanabe M."/>
            <person name="Kojima H."/>
            <person name="Fukui M."/>
        </authorList>
    </citation>
    <scope>NUCLEOTIDE SEQUENCE [LARGE SCALE GENOMIC DNA]</scope>
    <source>
        <strain evidence="7">HC45</strain>
    </source>
</reference>
<dbReference type="Gene3D" id="3.40.30.10">
    <property type="entry name" value="Glutaredoxin"/>
    <property type="match status" value="1"/>
</dbReference>
<dbReference type="PROSITE" id="PS51352">
    <property type="entry name" value="THIOREDOXIN_2"/>
    <property type="match status" value="1"/>
</dbReference>
<feature type="disulfide bond" description="Redox-active" evidence="4">
    <location>
        <begin position="76"/>
        <end position="80"/>
    </location>
</feature>
<dbReference type="RefSeq" id="WP_068140616.1">
    <property type="nucleotide sequence ID" value="NZ_AP014924.1"/>
</dbReference>
<evidence type="ECO:0000256" key="3">
    <source>
        <dbReference type="PIRSR" id="PIRSR603782-1"/>
    </source>
</evidence>
<feature type="binding site" evidence="3">
    <location>
        <position position="76"/>
    </location>
    <ligand>
        <name>Cu cation</name>
        <dbReference type="ChEBI" id="CHEBI:23378"/>
    </ligand>
</feature>
<comment type="similarity">
    <text evidence="1">Belongs to the SCO1/2 family.</text>
</comment>
<dbReference type="PATRIC" id="fig|1555112.3.peg.3406"/>
<dbReference type="PANTHER" id="PTHR12151:SF25">
    <property type="entry name" value="LINALOOL DEHYDRATASE_ISOMERASE DOMAIN-CONTAINING PROTEIN"/>
    <property type="match status" value="1"/>
</dbReference>
<protein>
    <submittedName>
        <fullName evidence="6">Electron transport protein SCO1/SenC</fullName>
    </submittedName>
</protein>
<keyword evidence="4" id="KW-1015">Disulfide bond</keyword>
<organism evidence="6 7">
    <name type="scientific">Limnochorda pilosa</name>
    <dbReference type="NCBI Taxonomy" id="1555112"/>
    <lineage>
        <taxon>Bacteria</taxon>
        <taxon>Bacillati</taxon>
        <taxon>Bacillota</taxon>
        <taxon>Limnochordia</taxon>
        <taxon>Limnochordales</taxon>
        <taxon>Limnochordaceae</taxon>
        <taxon>Limnochorda</taxon>
    </lineage>
</organism>
<keyword evidence="7" id="KW-1185">Reference proteome</keyword>
<evidence type="ECO:0000256" key="2">
    <source>
        <dbReference type="ARBA" id="ARBA00023008"/>
    </source>
</evidence>
<dbReference type="PANTHER" id="PTHR12151">
    <property type="entry name" value="ELECTRON TRANSPORT PROTIN SCO1/SENC FAMILY MEMBER"/>
    <property type="match status" value="1"/>
</dbReference>
<dbReference type="InterPro" id="IPR036249">
    <property type="entry name" value="Thioredoxin-like_sf"/>
</dbReference>
<feature type="binding site" evidence="3">
    <location>
        <position position="166"/>
    </location>
    <ligand>
        <name>Cu cation</name>
        <dbReference type="ChEBI" id="CHEBI:23378"/>
    </ligand>
</feature>
<dbReference type="InterPro" id="IPR013766">
    <property type="entry name" value="Thioredoxin_domain"/>
</dbReference>
<feature type="domain" description="Thioredoxin" evidence="5">
    <location>
        <begin position="38"/>
        <end position="201"/>
    </location>
</feature>
<evidence type="ECO:0000259" key="5">
    <source>
        <dbReference type="PROSITE" id="PS51352"/>
    </source>
</evidence>
<keyword evidence="3" id="KW-0479">Metal-binding</keyword>
<dbReference type="Pfam" id="PF02630">
    <property type="entry name" value="SCO1-SenC"/>
    <property type="match status" value="1"/>
</dbReference>
<dbReference type="KEGG" id="lpil:LIP_3370"/>
<dbReference type="CDD" id="cd02968">
    <property type="entry name" value="SCO"/>
    <property type="match status" value="1"/>
</dbReference>
<name>A0A0K2SQB6_LIMPI</name>
<keyword evidence="2 3" id="KW-0186">Copper</keyword>
<dbReference type="STRING" id="1555112.LIP_3370"/>
<dbReference type="SUPFAM" id="SSF52833">
    <property type="entry name" value="Thioredoxin-like"/>
    <property type="match status" value="1"/>
</dbReference>
<dbReference type="OrthoDB" id="9811998at2"/>
<evidence type="ECO:0000313" key="6">
    <source>
        <dbReference type="EMBL" id="BAS29182.1"/>
    </source>
</evidence>
<proteinExistence type="inferred from homology"/>
<evidence type="ECO:0000256" key="1">
    <source>
        <dbReference type="ARBA" id="ARBA00010996"/>
    </source>
</evidence>
<feature type="binding site" evidence="3">
    <location>
        <position position="80"/>
    </location>
    <ligand>
        <name>Cu cation</name>
        <dbReference type="ChEBI" id="CHEBI:23378"/>
    </ligand>
</feature>
<dbReference type="GO" id="GO:0046872">
    <property type="term" value="F:metal ion binding"/>
    <property type="evidence" value="ECO:0007669"/>
    <property type="project" value="UniProtKB-KW"/>
</dbReference>
<accession>A0A0K2SQB6</accession>
<evidence type="ECO:0000313" key="7">
    <source>
        <dbReference type="Proteomes" id="UP000065807"/>
    </source>
</evidence>
<sequence>MRSNRWLLELAAVLAVAAGAVVWAYASRTPVSYHGRVMDPVRAAPDFALTDQQGRPFRLSSQRGSAILLFFGYTSCPDVCPTTLSTFRQVRQALGSDAEQVRFVFVTVDPERDTPERLREYLAFFDPSVVGLWGELDALETVREAYGVYAAKSLDPQAPDGYWMNHTATAFLVDASGNLRLSYSFGTPAEDIAADVRQVLR</sequence>
<dbReference type="Proteomes" id="UP000065807">
    <property type="component" value="Chromosome"/>
</dbReference>
<gene>
    <name evidence="6" type="ORF">LIP_3370</name>
</gene>
<dbReference type="InterPro" id="IPR003782">
    <property type="entry name" value="SCO1/SenC"/>
</dbReference>
<dbReference type="AlphaFoldDB" id="A0A0K2SQB6"/>
<dbReference type="EMBL" id="AP014924">
    <property type="protein sequence ID" value="BAS29182.1"/>
    <property type="molecule type" value="Genomic_DNA"/>
</dbReference>